<protein>
    <submittedName>
        <fullName evidence="2">Uncharacterized protein</fullName>
    </submittedName>
</protein>
<sequence>MNKSPKLSAIFIHDADSILPDSISNNHCKSDIPKNT</sequence>
<evidence type="ECO:0000313" key="2">
    <source>
        <dbReference type="EMBL" id="ARP19829.1"/>
    </source>
</evidence>
<dbReference type="EMBL" id="CP017902">
    <property type="protein sequence ID" value="ARP19829.1"/>
    <property type="molecule type" value="Genomic_DNA"/>
</dbReference>
<evidence type="ECO:0000313" key="1">
    <source>
        <dbReference type="EMBL" id="ARP19643.1"/>
    </source>
</evidence>
<name>A0A1W6U9Z9_VIBAL</name>
<dbReference type="EMBL" id="CP017902">
    <property type="protein sequence ID" value="ARP19643.1"/>
    <property type="molecule type" value="Genomic_DNA"/>
</dbReference>
<proteinExistence type="predicted"/>
<accession>A0A1W6U9Z9</accession>
<dbReference type="AlphaFoldDB" id="A0A1W6U9Z9"/>
<organism evidence="2">
    <name type="scientific">Vibrio alginolyticus</name>
    <dbReference type="NCBI Taxonomy" id="663"/>
    <lineage>
        <taxon>Bacteria</taxon>
        <taxon>Pseudomonadati</taxon>
        <taxon>Pseudomonadota</taxon>
        <taxon>Gammaproteobacteria</taxon>
        <taxon>Vibrionales</taxon>
        <taxon>Vibrionaceae</taxon>
        <taxon>Vibrio</taxon>
    </lineage>
</organism>
<gene>
    <name evidence="1" type="ORF">K05K4_28620</name>
    <name evidence="2" type="ORF">K05K4_30850</name>
</gene>
<reference evidence="2" key="1">
    <citation type="submission" date="2016-10" db="EMBL/GenBank/DDBJ databases">
        <title>The High Quality Genome of Vibrio alginolyticus K01M1.</title>
        <authorList>
            <person name="Wendling C."/>
            <person name="Chibani C.M."/>
            <person name="Hertel R."/>
            <person name="Sproer C."/>
            <person name="Bunk B."/>
            <person name="Overmann J."/>
            <person name="Roth O."/>
            <person name="Liesegang H."/>
        </authorList>
    </citation>
    <scope>NUCLEOTIDE SEQUENCE</scope>
    <source>
        <strain evidence="2">K05K4</strain>
    </source>
</reference>